<comment type="caution">
    <text evidence="1">The sequence shown here is derived from an EMBL/GenBank/DDBJ whole genome shotgun (WGS) entry which is preliminary data.</text>
</comment>
<evidence type="ECO:0000313" key="1">
    <source>
        <dbReference type="EMBL" id="GBP92836.1"/>
    </source>
</evidence>
<sequence length="119" mass="14033">MVVKAEYGRRKIKVESMQWRCDRCVVCVECLGKIDVEIVMLRERCGVKEYIATRVERSMLRWFVYQERMNKSRLTKQNYKTNMYDEKVGKGCPRKSYADHIGGILKKAKFKSPETVDLA</sequence>
<dbReference type="AlphaFoldDB" id="A0A4C1ZWL3"/>
<organism evidence="1 2">
    <name type="scientific">Eumeta variegata</name>
    <name type="common">Bagworm moth</name>
    <name type="synonym">Eumeta japonica</name>
    <dbReference type="NCBI Taxonomy" id="151549"/>
    <lineage>
        <taxon>Eukaryota</taxon>
        <taxon>Metazoa</taxon>
        <taxon>Ecdysozoa</taxon>
        <taxon>Arthropoda</taxon>
        <taxon>Hexapoda</taxon>
        <taxon>Insecta</taxon>
        <taxon>Pterygota</taxon>
        <taxon>Neoptera</taxon>
        <taxon>Endopterygota</taxon>
        <taxon>Lepidoptera</taxon>
        <taxon>Glossata</taxon>
        <taxon>Ditrysia</taxon>
        <taxon>Tineoidea</taxon>
        <taxon>Psychidae</taxon>
        <taxon>Oiketicinae</taxon>
        <taxon>Eumeta</taxon>
    </lineage>
</organism>
<keyword evidence="2" id="KW-1185">Reference proteome</keyword>
<evidence type="ECO:0000313" key="2">
    <source>
        <dbReference type="Proteomes" id="UP000299102"/>
    </source>
</evidence>
<proteinExistence type="predicted"/>
<reference evidence="1 2" key="1">
    <citation type="journal article" date="2019" name="Commun. Biol.">
        <title>The bagworm genome reveals a unique fibroin gene that provides high tensile strength.</title>
        <authorList>
            <person name="Kono N."/>
            <person name="Nakamura H."/>
            <person name="Ohtoshi R."/>
            <person name="Tomita M."/>
            <person name="Numata K."/>
            <person name="Arakawa K."/>
        </authorList>
    </citation>
    <scope>NUCLEOTIDE SEQUENCE [LARGE SCALE GENOMIC DNA]</scope>
</reference>
<dbReference type="Proteomes" id="UP000299102">
    <property type="component" value="Unassembled WGS sequence"/>
</dbReference>
<gene>
    <name evidence="1" type="ORF">EVAR_66963_1</name>
</gene>
<dbReference type="EMBL" id="BGZK01002314">
    <property type="protein sequence ID" value="GBP92836.1"/>
    <property type="molecule type" value="Genomic_DNA"/>
</dbReference>
<dbReference type="OrthoDB" id="425681at2759"/>
<protein>
    <submittedName>
        <fullName evidence="1">Uncharacterized protein</fullName>
    </submittedName>
</protein>
<accession>A0A4C1ZWL3</accession>
<name>A0A4C1ZWL3_EUMVA</name>